<keyword evidence="10" id="KW-0966">Cell projection</keyword>
<dbReference type="InterPro" id="IPR037925">
    <property type="entry name" value="FlgE/F/G-like"/>
</dbReference>
<dbReference type="InterPro" id="IPR010930">
    <property type="entry name" value="Flg_bb/hook_C_dom"/>
</dbReference>
<dbReference type="InterPro" id="IPR011491">
    <property type="entry name" value="FlgE_D2"/>
</dbReference>
<evidence type="ECO:0000259" key="8">
    <source>
        <dbReference type="Pfam" id="PF07559"/>
    </source>
</evidence>
<dbReference type="SUPFAM" id="SSF117143">
    <property type="entry name" value="Flagellar hook protein flgE"/>
    <property type="match status" value="1"/>
</dbReference>
<evidence type="ECO:0000259" key="6">
    <source>
        <dbReference type="Pfam" id="PF00460"/>
    </source>
</evidence>
<evidence type="ECO:0000259" key="9">
    <source>
        <dbReference type="Pfam" id="PF22692"/>
    </source>
</evidence>
<reference evidence="10 11" key="1">
    <citation type="journal article" date="2017" name="ISME J.">
        <title>Energy and carbon metabolisms in a deep terrestrial subsurface fluid microbial community.</title>
        <authorList>
            <person name="Momper L."/>
            <person name="Jungbluth S.P."/>
            <person name="Lee M.D."/>
            <person name="Amend J.P."/>
        </authorList>
    </citation>
    <scope>NUCLEOTIDE SEQUENCE [LARGE SCALE GENOMIC DNA]</scope>
    <source>
        <strain evidence="10">SURF_26</strain>
    </source>
</reference>
<keyword evidence="4 5" id="KW-0975">Bacterial flagellum</keyword>
<name>A0A3A4RFJ5_9BACT</name>
<dbReference type="NCBIfam" id="TIGR03506">
    <property type="entry name" value="FlgEFG_subfam"/>
    <property type="match status" value="2"/>
</dbReference>
<comment type="similarity">
    <text evidence="2 5">Belongs to the flagella basal body rod proteins family.</text>
</comment>
<evidence type="ECO:0000313" key="10">
    <source>
        <dbReference type="EMBL" id="RJP61232.1"/>
    </source>
</evidence>
<proteinExistence type="inferred from homology"/>
<evidence type="ECO:0000256" key="3">
    <source>
        <dbReference type="ARBA" id="ARBA00019015"/>
    </source>
</evidence>
<evidence type="ECO:0000259" key="7">
    <source>
        <dbReference type="Pfam" id="PF06429"/>
    </source>
</evidence>
<dbReference type="InterPro" id="IPR001444">
    <property type="entry name" value="Flag_bb_rod_N"/>
</dbReference>
<dbReference type="Pfam" id="PF07559">
    <property type="entry name" value="FlgE_D2"/>
    <property type="match status" value="1"/>
</dbReference>
<evidence type="ECO:0000256" key="2">
    <source>
        <dbReference type="ARBA" id="ARBA00009677"/>
    </source>
</evidence>
<organism evidence="10 11">
    <name type="scientific">Candidatus Auribacter fodinae</name>
    <dbReference type="NCBI Taxonomy" id="2093366"/>
    <lineage>
        <taxon>Bacteria</taxon>
        <taxon>Pseudomonadati</taxon>
        <taxon>Candidatus Auribacterota</taxon>
        <taxon>Candidatus Auribacteria</taxon>
        <taxon>Candidatus Auribacterales</taxon>
        <taxon>Candidatus Auribacteraceae</taxon>
        <taxon>Candidatus Auribacter</taxon>
    </lineage>
</organism>
<feature type="domain" description="Flagellar basal body rod protein N-terminal" evidence="6">
    <location>
        <begin position="6"/>
        <end position="36"/>
    </location>
</feature>
<dbReference type="InterPro" id="IPR053967">
    <property type="entry name" value="LlgE_F_G-like_D1"/>
</dbReference>
<evidence type="ECO:0000256" key="1">
    <source>
        <dbReference type="ARBA" id="ARBA00004117"/>
    </source>
</evidence>
<keyword evidence="10" id="KW-0969">Cilium</keyword>
<dbReference type="EMBL" id="QZJZ01000015">
    <property type="protein sequence ID" value="RJP61232.1"/>
    <property type="molecule type" value="Genomic_DNA"/>
</dbReference>
<dbReference type="GO" id="GO:0005829">
    <property type="term" value="C:cytosol"/>
    <property type="evidence" value="ECO:0007669"/>
    <property type="project" value="TreeGrafter"/>
</dbReference>
<comment type="subcellular location">
    <subcellularLocation>
        <location evidence="1 5">Bacterial flagellum basal body</location>
    </subcellularLocation>
</comment>
<evidence type="ECO:0000313" key="11">
    <source>
        <dbReference type="Proteomes" id="UP000266426"/>
    </source>
</evidence>
<dbReference type="AlphaFoldDB" id="A0A3A4RFJ5"/>
<dbReference type="GO" id="GO:0009424">
    <property type="term" value="C:bacterial-type flagellum hook"/>
    <property type="evidence" value="ECO:0007669"/>
    <property type="project" value="TreeGrafter"/>
</dbReference>
<dbReference type="Gene3D" id="2.60.98.20">
    <property type="entry name" value="Flagellar hook protein FlgE"/>
    <property type="match status" value="1"/>
</dbReference>
<comment type="function">
    <text evidence="5">A flexible structure which links the flagellar filament to the drive apparatus in the basal body.</text>
</comment>
<dbReference type="Pfam" id="PF22692">
    <property type="entry name" value="LlgE_F_G_D1"/>
    <property type="match status" value="1"/>
</dbReference>
<protein>
    <recommendedName>
        <fullName evidence="3 5">Flagellar hook protein FlgE</fullName>
    </recommendedName>
</protein>
<sequence length="686" mass="70429">MAIRALYSGVSGLKNFQTQLDVIGNNISNSQTSGFKASRVTFSSLMYQTMAGASGPTATRGGVNPKQIGLGSTINSIDQDFEQGNLLSTGRKTDLAIQGGGFFAVTNGVNQNYTRNGAFNFDEEGNLVYDGGYKVMGVNAEDGILGTQLEAIRIPRGITLAASPTTSIDLVGNLDASAEQVGTVLQTDQFYSAEQAGQDNTMEGLLATGSANTVIAGLVDGSTTVTVTTASDTGTYTYSSTPVSSPATSLTFNSLDDLAAAIAADISDISSVAVNTDGALEFTSGANGNTLTITSNSAVLQTALATANRASGAFDNAVTAESDEFSHQAKSTDLLTTLRNSSGVDLGLQAGDTITVDGSVGGTAVTQGSLTVAAGTTLDDYTDQIQSTLGITTSNNVSISGGRLIINGDGGSDYALSAMNVSTSGTRANFDAIFDSSSGNYASTQAASDNHTRSFTAYDSDGTAHTVTVKYNIRESSGNQTRYAIDFSSVITASGQADLSITPSSGTVVGNPDGSLASFDPPTITIQPAGVGNPMVISIDPGTASGFLGLVMFEGDSTAGVRNVNGYASGDLQDVTVASNGNIYGNFTNGQVQTLAQIRIASFDNDAGLENTDSGMFRETDNSGTPVIDSPGLGNRGSLVVSTLESSNVDLAREFVSMITAQRGFQTNSRVIRTADEVLQELVNIV</sequence>
<dbReference type="GO" id="GO:0009425">
    <property type="term" value="C:bacterial-type flagellum basal body"/>
    <property type="evidence" value="ECO:0007669"/>
    <property type="project" value="UniProtKB-SubCell"/>
</dbReference>
<evidence type="ECO:0000256" key="5">
    <source>
        <dbReference type="RuleBase" id="RU362116"/>
    </source>
</evidence>
<dbReference type="Pfam" id="PF00460">
    <property type="entry name" value="Flg_bb_rod"/>
    <property type="match status" value="1"/>
</dbReference>
<dbReference type="PANTHER" id="PTHR30435">
    <property type="entry name" value="FLAGELLAR PROTEIN"/>
    <property type="match status" value="1"/>
</dbReference>
<feature type="domain" description="Flagellar basal-body/hook protein C-terminal" evidence="7">
    <location>
        <begin position="643"/>
        <end position="684"/>
    </location>
</feature>
<dbReference type="Proteomes" id="UP000266426">
    <property type="component" value="Unassembled WGS sequence"/>
</dbReference>
<dbReference type="PANTHER" id="PTHR30435:SF1">
    <property type="entry name" value="FLAGELLAR HOOK PROTEIN FLGE"/>
    <property type="match status" value="1"/>
</dbReference>
<evidence type="ECO:0000256" key="4">
    <source>
        <dbReference type="ARBA" id="ARBA00023143"/>
    </source>
</evidence>
<dbReference type="GO" id="GO:0071978">
    <property type="term" value="P:bacterial-type flagellum-dependent swarming motility"/>
    <property type="evidence" value="ECO:0007669"/>
    <property type="project" value="TreeGrafter"/>
</dbReference>
<accession>A0A3A4RFJ5</accession>
<dbReference type="Pfam" id="PF06429">
    <property type="entry name" value="Flg_bbr_C"/>
    <property type="match status" value="1"/>
</dbReference>
<gene>
    <name evidence="10" type="ORF">C4541_02535</name>
</gene>
<feature type="domain" description="Flagellar hook protein FlgE D2" evidence="8">
    <location>
        <begin position="440"/>
        <end position="530"/>
    </location>
</feature>
<comment type="caution">
    <text evidence="10">The sequence shown here is derived from an EMBL/GenBank/DDBJ whole genome shotgun (WGS) entry which is preliminary data.</text>
</comment>
<dbReference type="InterPro" id="IPR037058">
    <property type="entry name" value="Falgellar_hook_FlgE_sf"/>
</dbReference>
<keyword evidence="10" id="KW-0282">Flagellum</keyword>
<dbReference type="InterPro" id="IPR020013">
    <property type="entry name" value="Flagellar_FlgE/F/G"/>
</dbReference>
<feature type="domain" description="Flagellar hook protein FlgE/F/G-like D1" evidence="9">
    <location>
        <begin position="96"/>
        <end position="159"/>
    </location>
</feature>